<accession>X1EPP1</accession>
<reference evidence="1" key="1">
    <citation type="journal article" date="2014" name="Front. Microbiol.">
        <title>High frequency of phylogenetically diverse reductive dehalogenase-homologous genes in deep subseafloor sedimentary metagenomes.</title>
        <authorList>
            <person name="Kawai M."/>
            <person name="Futagami T."/>
            <person name="Toyoda A."/>
            <person name="Takaki Y."/>
            <person name="Nishi S."/>
            <person name="Hori S."/>
            <person name="Arai W."/>
            <person name="Tsubouchi T."/>
            <person name="Morono Y."/>
            <person name="Uchiyama I."/>
            <person name="Ito T."/>
            <person name="Fujiyama A."/>
            <person name="Inagaki F."/>
            <person name="Takami H."/>
        </authorList>
    </citation>
    <scope>NUCLEOTIDE SEQUENCE</scope>
    <source>
        <strain evidence="1">Expedition CK06-06</strain>
    </source>
</reference>
<dbReference type="EMBL" id="BART01039092">
    <property type="protein sequence ID" value="GAH10603.1"/>
    <property type="molecule type" value="Genomic_DNA"/>
</dbReference>
<name>X1EPP1_9ZZZZ</name>
<gene>
    <name evidence="1" type="ORF">S01H4_64458</name>
</gene>
<organism evidence="1">
    <name type="scientific">marine sediment metagenome</name>
    <dbReference type="NCBI Taxonomy" id="412755"/>
    <lineage>
        <taxon>unclassified sequences</taxon>
        <taxon>metagenomes</taxon>
        <taxon>ecological metagenomes</taxon>
    </lineage>
</organism>
<comment type="caution">
    <text evidence="1">The sequence shown here is derived from an EMBL/GenBank/DDBJ whole genome shotgun (WGS) entry which is preliminary data.</text>
</comment>
<sequence>MDVKDLTINVSPDWVVDAKEVVVTNLRLTPEGKKSTYLDPTVIRFANTRFDYKNTADKTPRGTFVIRSKVGDYGKLEASGRLNIKDPKLAGSIINGKLTTIDLTKISGETLMVRSFTSIALA</sequence>
<proteinExistence type="predicted"/>
<evidence type="ECO:0000313" key="1">
    <source>
        <dbReference type="EMBL" id="GAH10603.1"/>
    </source>
</evidence>
<protein>
    <submittedName>
        <fullName evidence="1">Uncharacterized protein</fullName>
    </submittedName>
</protein>
<dbReference type="AlphaFoldDB" id="X1EPP1"/>